<protein>
    <submittedName>
        <fullName evidence="1">Putative site-specific recombinase</fullName>
    </submittedName>
</protein>
<accession>A0A087B681</accession>
<proteinExistence type="predicted"/>
<gene>
    <name evidence="1" type="ORF">BMAGN_1439</name>
</gene>
<name>A0A087B681_9BIFI</name>
<keyword evidence="2" id="KW-1185">Reference proteome</keyword>
<organism evidence="1 2">
    <name type="scientific">Bifidobacterium magnum</name>
    <dbReference type="NCBI Taxonomy" id="1692"/>
    <lineage>
        <taxon>Bacteria</taxon>
        <taxon>Bacillati</taxon>
        <taxon>Actinomycetota</taxon>
        <taxon>Actinomycetes</taxon>
        <taxon>Bifidobacteriales</taxon>
        <taxon>Bifidobacteriaceae</taxon>
        <taxon>Bifidobacterium</taxon>
    </lineage>
</organism>
<dbReference type="STRING" id="1692.BMAGN_1439"/>
<sequence>MVFSSRIRSLSCQVAGCDRPAVARGMCKSHYNRWQYSGSAVPKRRERLCSCCGNAFEVKRSSQQFCSDVCRLRYFRRRKREPWLAEHPHTPLHELPVEPVAEATSVPAEVFSERDVWKASGGICHVCGEPASRDVYSRDVGAPSWLVPPKLGGSRTLSNSVIVHYRCLGRQG</sequence>
<evidence type="ECO:0000313" key="2">
    <source>
        <dbReference type="Proteomes" id="UP000029052"/>
    </source>
</evidence>
<dbReference type="Proteomes" id="UP000029052">
    <property type="component" value="Unassembled WGS sequence"/>
</dbReference>
<evidence type="ECO:0000313" key="1">
    <source>
        <dbReference type="EMBL" id="KFI66531.1"/>
    </source>
</evidence>
<dbReference type="EMBL" id="JGZB01000013">
    <property type="protein sequence ID" value="KFI66531.1"/>
    <property type="molecule type" value="Genomic_DNA"/>
</dbReference>
<dbReference type="AlphaFoldDB" id="A0A087B681"/>
<reference evidence="1 2" key="1">
    <citation type="submission" date="2014-03" db="EMBL/GenBank/DDBJ databases">
        <title>Genomics of Bifidobacteria.</title>
        <authorList>
            <person name="Ventura M."/>
            <person name="Milani C."/>
            <person name="Lugli G.A."/>
        </authorList>
    </citation>
    <scope>NUCLEOTIDE SEQUENCE [LARGE SCALE GENOMIC DNA]</scope>
    <source>
        <strain evidence="1 2">LMG 11591</strain>
    </source>
</reference>
<comment type="caution">
    <text evidence="1">The sequence shown here is derived from an EMBL/GenBank/DDBJ whole genome shotgun (WGS) entry which is preliminary data.</text>
</comment>